<reference evidence="2" key="1">
    <citation type="journal article" date="2023" name="Int. J. Syst. Evol. Microbiol.">
        <title>Methylocystis iwaonis sp. nov., a type II methane-oxidizing bacterium from surface soil of a rice paddy field in Japan, and emended description of the genus Methylocystis (ex Whittenbury et al. 1970) Bowman et al. 1993.</title>
        <authorList>
            <person name="Kaise H."/>
            <person name="Sawadogo J.B."/>
            <person name="Alam M.S."/>
            <person name="Ueno C."/>
            <person name="Dianou D."/>
            <person name="Shinjo R."/>
            <person name="Asakawa S."/>
        </authorList>
    </citation>
    <scope>NUCLEOTIDE SEQUENCE</scope>
    <source>
        <strain evidence="2">LMG27198</strain>
    </source>
</reference>
<gene>
    <name evidence="2" type="ORF">LMG27198_09850</name>
</gene>
<dbReference type="AlphaFoldDB" id="A0A9W6GS10"/>
<dbReference type="Pfam" id="PF10135">
    <property type="entry name" value="Rod-binding"/>
    <property type="match status" value="1"/>
</dbReference>
<protein>
    <recommendedName>
        <fullName evidence="1">Flagellar protein FlgJ N-terminal domain-containing protein</fullName>
    </recommendedName>
</protein>
<sequence>MSIFPATDIVSDVARAADPGKLRLATKRLEDIGGEKLRPDGATFAATRAFVARTDARPMTINSAAPTAPRMETLGPAQKFEAFLLQSWLEALLPKEGSGVYGNGPGADIWRSMMAEQLSTQIVRAGGVGLHQLLTHKNSSISA</sequence>
<comment type="caution">
    <text evidence="2">The sequence shown here is derived from an EMBL/GenBank/DDBJ whole genome shotgun (WGS) entry which is preliminary data.</text>
</comment>
<proteinExistence type="predicted"/>
<feature type="domain" description="Flagellar protein FlgJ N-terminal" evidence="1">
    <location>
        <begin position="97"/>
        <end position="134"/>
    </location>
</feature>
<accession>A0A9W6GS10</accession>
<keyword evidence="3" id="KW-1185">Reference proteome</keyword>
<evidence type="ECO:0000313" key="2">
    <source>
        <dbReference type="EMBL" id="GLI91993.1"/>
    </source>
</evidence>
<dbReference type="RefSeq" id="WP_281800937.1">
    <property type="nucleotide sequence ID" value="NZ_BSEC01000001.1"/>
</dbReference>
<dbReference type="EMBL" id="BSEC01000001">
    <property type="protein sequence ID" value="GLI91993.1"/>
    <property type="molecule type" value="Genomic_DNA"/>
</dbReference>
<evidence type="ECO:0000313" key="3">
    <source>
        <dbReference type="Proteomes" id="UP001144323"/>
    </source>
</evidence>
<name>A0A9W6GS10_9HYPH</name>
<dbReference type="InterPro" id="IPR019301">
    <property type="entry name" value="Flagellar_prot_FlgJ_N"/>
</dbReference>
<dbReference type="Proteomes" id="UP001144323">
    <property type="component" value="Unassembled WGS sequence"/>
</dbReference>
<evidence type="ECO:0000259" key="1">
    <source>
        <dbReference type="Pfam" id="PF10135"/>
    </source>
</evidence>
<organism evidence="2 3">
    <name type="scientific">Methylocystis echinoides</name>
    <dbReference type="NCBI Taxonomy" id="29468"/>
    <lineage>
        <taxon>Bacteria</taxon>
        <taxon>Pseudomonadati</taxon>
        <taxon>Pseudomonadota</taxon>
        <taxon>Alphaproteobacteria</taxon>
        <taxon>Hyphomicrobiales</taxon>
        <taxon>Methylocystaceae</taxon>
        <taxon>Methylocystis</taxon>
    </lineage>
</organism>